<dbReference type="InterPro" id="IPR020843">
    <property type="entry name" value="ER"/>
</dbReference>
<dbReference type="Gene3D" id="3.90.180.10">
    <property type="entry name" value="Medium-chain alcohol dehydrogenases, catalytic domain"/>
    <property type="match status" value="1"/>
</dbReference>
<evidence type="ECO:0000313" key="5">
    <source>
        <dbReference type="Proteomes" id="UP000030636"/>
    </source>
</evidence>
<reference evidence="4 5" key="1">
    <citation type="journal article" date="2015" name="Genome Announc.">
        <title>Bifidobacterium pseudolongum Strain PV8-2, Isolated from a Stool Sample of an Anemic Kenyan Infant.</title>
        <authorList>
            <person name="Vazquez-Gutierrez P."/>
            <person name="Lacroix C."/>
            <person name="Chassard C."/>
            <person name="Klumpp J."/>
            <person name="Stevens M.J."/>
            <person name="Jans C."/>
        </authorList>
    </citation>
    <scope>NUCLEOTIDE SEQUENCE [LARGE SCALE GENOMIC DNA]</scope>
    <source>
        <strain evidence="4 5">PV8-2</strain>
    </source>
</reference>
<evidence type="ECO:0000313" key="4">
    <source>
        <dbReference type="EMBL" id="AIZ15931.1"/>
    </source>
</evidence>
<dbReference type="SMART" id="SM00829">
    <property type="entry name" value="PKS_ER"/>
    <property type="match status" value="1"/>
</dbReference>
<keyword evidence="1" id="KW-0521">NADP</keyword>
<dbReference type="GO" id="GO:0070402">
    <property type="term" value="F:NADPH binding"/>
    <property type="evidence" value="ECO:0007669"/>
    <property type="project" value="TreeGrafter"/>
</dbReference>
<evidence type="ECO:0000256" key="2">
    <source>
        <dbReference type="ARBA" id="ARBA00023002"/>
    </source>
</evidence>
<proteinExistence type="predicted"/>
<organism evidence="4 5">
    <name type="scientific">Bifidobacterium pseudolongum PV8-2</name>
    <dbReference type="NCBI Taxonomy" id="1447715"/>
    <lineage>
        <taxon>Bacteria</taxon>
        <taxon>Bacillati</taxon>
        <taxon>Actinomycetota</taxon>
        <taxon>Actinomycetes</taxon>
        <taxon>Bifidobacteriales</taxon>
        <taxon>Bifidobacteriaceae</taxon>
        <taxon>Bifidobacterium</taxon>
    </lineage>
</organism>
<evidence type="ECO:0000259" key="3">
    <source>
        <dbReference type="SMART" id="SM00829"/>
    </source>
</evidence>
<dbReference type="GO" id="GO:0016651">
    <property type="term" value="F:oxidoreductase activity, acting on NAD(P)H"/>
    <property type="evidence" value="ECO:0007669"/>
    <property type="project" value="TreeGrafter"/>
</dbReference>
<feature type="domain" description="Enoyl reductase (ER)" evidence="3">
    <location>
        <begin position="12"/>
        <end position="327"/>
    </location>
</feature>
<dbReference type="InterPro" id="IPR011032">
    <property type="entry name" value="GroES-like_sf"/>
</dbReference>
<evidence type="ECO:0000256" key="1">
    <source>
        <dbReference type="ARBA" id="ARBA00022857"/>
    </source>
</evidence>
<accession>A0A0A7I7C8</accession>
<sequence>MKAYVIPNEHARGLDAIELADMPTPAPTPGHVLIKVHAVGLNPVDYKLAEGGNENWTYPHILGLDVAGEIVEIGEGVEDTWKVGMRVAGHGDLRYNGCFAEYVNAPAYELALIPDDVEYTTAAGLLCSALTAYQTINRKPNLNLVRTALVHGGSGAVGGVAVQLAKMHGITVFTTCSTRNVDYVREHVHPDAIIDYRTQDVDERVRELTDGRGADLIVDTVSGEEAERDLGRLAYNGQLVTIVDVPPVSAAQMFGGAMSIDVVNLGGAHASGNPMEQHDLGTMASDVLSMVSQGQLDPLITGVLPFSDLVEGLHSLAEHKVTGKLVVDFDA</sequence>
<name>A0A0A7I7C8_9BIFI</name>
<dbReference type="KEGG" id="bpsp:AH67_02475"/>
<dbReference type="RefSeq" id="WP_039171306.1">
    <property type="nucleotide sequence ID" value="NZ_CP007457.1"/>
</dbReference>
<dbReference type="Pfam" id="PF08240">
    <property type="entry name" value="ADH_N"/>
    <property type="match status" value="1"/>
</dbReference>
<protein>
    <submittedName>
        <fullName evidence="4">Alcohol dehydrogenase</fullName>
    </submittedName>
</protein>
<dbReference type="Gene3D" id="3.40.50.720">
    <property type="entry name" value="NAD(P)-binding Rossmann-like Domain"/>
    <property type="match status" value="1"/>
</dbReference>
<dbReference type="InterPro" id="IPR036291">
    <property type="entry name" value="NAD(P)-bd_dom_sf"/>
</dbReference>
<dbReference type="HOGENOM" id="CLU_026673_3_3_11"/>
<dbReference type="Proteomes" id="UP000030636">
    <property type="component" value="Chromosome"/>
</dbReference>
<gene>
    <name evidence="4" type="ORF">AH67_02475</name>
</gene>
<dbReference type="SUPFAM" id="SSF51735">
    <property type="entry name" value="NAD(P)-binding Rossmann-fold domains"/>
    <property type="match status" value="1"/>
</dbReference>
<dbReference type="Pfam" id="PF13602">
    <property type="entry name" value="ADH_zinc_N_2"/>
    <property type="match status" value="1"/>
</dbReference>
<dbReference type="SUPFAM" id="SSF50129">
    <property type="entry name" value="GroES-like"/>
    <property type="match status" value="1"/>
</dbReference>
<keyword evidence="2" id="KW-0560">Oxidoreductase</keyword>
<dbReference type="PANTHER" id="PTHR48106:SF18">
    <property type="entry name" value="QUINONE OXIDOREDUCTASE PIG3"/>
    <property type="match status" value="1"/>
</dbReference>
<dbReference type="AlphaFoldDB" id="A0A0A7I7C8"/>
<dbReference type="EMBL" id="CP007457">
    <property type="protein sequence ID" value="AIZ15931.1"/>
    <property type="molecule type" value="Genomic_DNA"/>
</dbReference>
<keyword evidence="5" id="KW-1185">Reference proteome</keyword>
<dbReference type="PANTHER" id="PTHR48106">
    <property type="entry name" value="QUINONE OXIDOREDUCTASE PIG3-RELATED"/>
    <property type="match status" value="1"/>
</dbReference>
<dbReference type="STRING" id="1447715.AH67_02475"/>
<dbReference type="InterPro" id="IPR013154">
    <property type="entry name" value="ADH-like_N"/>
</dbReference>